<dbReference type="PANTHER" id="PTHR30314">
    <property type="entry name" value="CELL DIVISION PROTEIN FTSZ-RELATED"/>
    <property type="match status" value="1"/>
</dbReference>
<reference evidence="10 11" key="1">
    <citation type="submission" date="2018-09" db="EMBL/GenBank/DDBJ databases">
        <title>Genomic Encyclopedia of Archaeal and Bacterial Type Strains, Phase II (KMG-II): from individual species to whole genera.</title>
        <authorList>
            <person name="Goeker M."/>
        </authorList>
    </citation>
    <scope>NUCLEOTIDE SEQUENCE [LARGE SCALE GENOMIC DNA]</scope>
    <source>
        <strain evidence="10 11">DSM 13151</strain>
    </source>
</reference>
<organism evidence="10 11">
    <name type="scientific">Halopiger aswanensis</name>
    <dbReference type="NCBI Taxonomy" id="148449"/>
    <lineage>
        <taxon>Archaea</taxon>
        <taxon>Methanobacteriati</taxon>
        <taxon>Methanobacteriota</taxon>
        <taxon>Stenosarchaea group</taxon>
        <taxon>Halobacteria</taxon>
        <taxon>Halobacteriales</taxon>
        <taxon>Natrialbaceae</taxon>
        <taxon>Halopiger</taxon>
    </lineage>
</organism>
<dbReference type="GO" id="GO:0005525">
    <property type="term" value="F:GTP binding"/>
    <property type="evidence" value="ECO:0007669"/>
    <property type="project" value="UniProtKB-UniRule"/>
</dbReference>
<feature type="compositionally biased region" description="Basic and acidic residues" evidence="7">
    <location>
        <begin position="255"/>
        <end position="269"/>
    </location>
</feature>
<comment type="subcellular location">
    <subcellularLocation>
        <location evidence="6">Cytoplasm</location>
    </subcellularLocation>
</comment>
<feature type="binding site" evidence="6">
    <location>
        <begin position="109"/>
        <end position="111"/>
    </location>
    <ligand>
        <name>GTP</name>
        <dbReference type="ChEBI" id="CHEBI:37565"/>
    </ligand>
</feature>
<evidence type="ECO:0000313" key="10">
    <source>
        <dbReference type="EMBL" id="RKD94006.1"/>
    </source>
</evidence>
<feature type="binding site" evidence="6">
    <location>
        <position position="233"/>
    </location>
    <ligand>
        <name>GTP</name>
        <dbReference type="ChEBI" id="CHEBI:37565"/>
    </ligand>
</feature>
<dbReference type="Gene3D" id="3.40.50.1440">
    <property type="entry name" value="Tubulin/FtsZ, GTPase domain"/>
    <property type="match status" value="2"/>
</dbReference>
<dbReference type="Pfam" id="PF00091">
    <property type="entry name" value="Tubulin"/>
    <property type="match status" value="1"/>
</dbReference>
<keyword evidence="4 6" id="KW-0133">Cell shape</keyword>
<comment type="caution">
    <text evidence="10">The sequence shown here is derived from an EMBL/GenBank/DDBJ whole genome shotgun (WGS) entry which is preliminary data.</text>
</comment>
<dbReference type="GO" id="GO:0008360">
    <property type="term" value="P:regulation of cell shape"/>
    <property type="evidence" value="ECO:0007669"/>
    <property type="project" value="UniProtKB-UniRule"/>
</dbReference>
<evidence type="ECO:0000256" key="7">
    <source>
        <dbReference type="SAM" id="MobiDB-lite"/>
    </source>
</evidence>
<comment type="caution">
    <text evidence="6">Lacks conserved residue(s) required for the propagation of feature annotation.</text>
</comment>
<dbReference type="GO" id="GO:0051301">
    <property type="term" value="P:cell division"/>
    <property type="evidence" value="ECO:0007669"/>
    <property type="project" value="UniProtKB-KW"/>
</dbReference>
<dbReference type="RefSeq" id="WP_120245974.1">
    <property type="nucleotide sequence ID" value="NZ_RAPO01000003.1"/>
</dbReference>
<dbReference type="InterPro" id="IPR032907">
    <property type="entry name" value="CetZ"/>
</dbReference>
<feature type="region of interest" description="Disordered" evidence="7">
    <location>
        <begin position="142"/>
        <end position="190"/>
    </location>
</feature>
<sequence>MQLEVIGVGGAGCRIADAIRAADEEAASSSFVADAFAFDTDVDGLTDLGAIPDTHRHRYGETIDHGLNGNLHRGFEVGEEYVDELSRQLDQGQPSLADAFLVVVGLGGATGGGTAPHLVANLQTLYDEPVYVLATLPAKSELEDGPTDEIDHRAPVAEPATDGPTDDTETATETAADSEPATIPEAETRPLAEANAVETLEQLDGLANAIVCFDNELWLRPREGLGDGRQRLNRELATRVGAFFGSTADTGGLDGDERSRDGRDRRGESGAETVIDANDVGRILGGESDVVSLGYGTQRVESDDGGGSPFGLDIDLGLGLFGSDSSVDTGAAFSAVETTIRKALRGKLTLECERENAERAMLIVGGPPAWLNRRAISEGRETLESATGSVEILGGDAPRSGGDEVFAVVVLAGVDPIERLETMRAENR</sequence>
<dbReference type="InterPro" id="IPR037103">
    <property type="entry name" value="Tubulin/FtsZ-like_C"/>
</dbReference>
<evidence type="ECO:0000256" key="2">
    <source>
        <dbReference type="ARBA" id="ARBA00022490"/>
    </source>
</evidence>
<feature type="compositionally biased region" description="Low complexity" evidence="7">
    <location>
        <begin position="171"/>
        <end position="182"/>
    </location>
</feature>
<dbReference type="PANTHER" id="PTHR30314:SF10">
    <property type="entry name" value="TUBULIN-LIKE PROTEIN CETZ"/>
    <property type="match status" value="1"/>
</dbReference>
<dbReference type="Gene3D" id="3.30.1330.20">
    <property type="entry name" value="Tubulin/FtsZ, C-terminal domain"/>
    <property type="match status" value="1"/>
</dbReference>
<dbReference type="GO" id="GO:0003924">
    <property type="term" value="F:GTPase activity"/>
    <property type="evidence" value="ECO:0007669"/>
    <property type="project" value="InterPro"/>
</dbReference>
<keyword evidence="5 6" id="KW-0342">GTP-binding</keyword>
<accession>A0A419WF79</accession>
<dbReference type="CDD" id="cd02202">
    <property type="entry name" value="CetZ_tubulin-like"/>
    <property type="match status" value="1"/>
</dbReference>
<dbReference type="InterPro" id="IPR045061">
    <property type="entry name" value="FtsZ/CetZ"/>
</dbReference>
<dbReference type="GO" id="GO:0005737">
    <property type="term" value="C:cytoplasm"/>
    <property type="evidence" value="ECO:0007669"/>
    <property type="project" value="UniProtKB-SubCell"/>
</dbReference>
<comment type="similarity">
    <text evidence="1 6">Belongs to the CetZ family.</text>
</comment>
<feature type="binding site" evidence="6">
    <location>
        <position position="141"/>
    </location>
    <ligand>
        <name>GTP</name>
        <dbReference type="ChEBI" id="CHEBI:37565"/>
    </ligand>
</feature>
<feature type="binding site" evidence="6">
    <location>
        <position position="215"/>
    </location>
    <ligand>
        <name>GTP</name>
        <dbReference type="ChEBI" id="CHEBI:37565"/>
    </ligand>
</feature>
<dbReference type="AlphaFoldDB" id="A0A419WF79"/>
<dbReference type="EMBL" id="RAPO01000003">
    <property type="protein sequence ID" value="RKD94006.1"/>
    <property type="molecule type" value="Genomic_DNA"/>
</dbReference>
<evidence type="ECO:0000256" key="3">
    <source>
        <dbReference type="ARBA" id="ARBA00022741"/>
    </source>
</evidence>
<feature type="region of interest" description="Disordered" evidence="7">
    <location>
        <begin position="245"/>
        <end position="269"/>
    </location>
</feature>
<dbReference type="OrthoDB" id="269955at2157"/>
<evidence type="ECO:0000256" key="4">
    <source>
        <dbReference type="ARBA" id="ARBA00022960"/>
    </source>
</evidence>
<dbReference type="SUPFAM" id="SSF52490">
    <property type="entry name" value="Tubulin nucleotide-binding domain-like"/>
    <property type="match status" value="1"/>
</dbReference>
<keyword evidence="3 6" id="KW-0547">Nucleotide-binding</keyword>
<dbReference type="Pfam" id="PF21011">
    <property type="entry name" value="CetZ_C"/>
    <property type="match status" value="1"/>
</dbReference>
<dbReference type="Proteomes" id="UP000283805">
    <property type="component" value="Unassembled WGS sequence"/>
</dbReference>
<gene>
    <name evidence="6" type="primary">cetZ</name>
    <name evidence="10" type="ORF">ATJ93_3641</name>
</gene>
<dbReference type="GO" id="GO:0032153">
    <property type="term" value="C:cell division site"/>
    <property type="evidence" value="ECO:0007669"/>
    <property type="project" value="TreeGrafter"/>
</dbReference>
<dbReference type="InterPro" id="IPR036525">
    <property type="entry name" value="Tubulin/FtsZ_GTPase_sf"/>
</dbReference>
<evidence type="ECO:0000256" key="5">
    <source>
        <dbReference type="ARBA" id="ARBA00023134"/>
    </source>
</evidence>
<evidence type="ECO:0000256" key="6">
    <source>
        <dbReference type="HAMAP-Rule" id="MF_01946"/>
    </source>
</evidence>
<keyword evidence="11" id="KW-1185">Reference proteome</keyword>
<protein>
    <recommendedName>
        <fullName evidence="6">Tubulin-like protein CetZ</fullName>
    </recommendedName>
</protein>
<feature type="domain" description="Tubulin-like CetZ C-terminal" evidence="9">
    <location>
        <begin position="225"/>
        <end position="425"/>
    </location>
</feature>
<dbReference type="InterPro" id="IPR048737">
    <property type="entry name" value="CetZ_C"/>
</dbReference>
<keyword evidence="10" id="KW-0131">Cell cycle</keyword>
<dbReference type="HAMAP" id="MF_01946">
    <property type="entry name" value="CetZ"/>
    <property type="match status" value="1"/>
</dbReference>
<evidence type="ECO:0000259" key="9">
    <source>
        <dbReference type="Pfam" id="PF21011"/>
    </source>
</evidence>
<name>A0A419WF79_9EURY</name>
<dbReference type="InterPro" id="IPR003008">
    <property type="entry name" value="Tubulin_FtsZ_GTPase"/>
</dbReference>
<evidence type="ECO:0000313" key="11">
    <source>
        <dbReference type="Proteomes" id="UP000283805"/>
    </source>
</evidence>
<proteinExistence type="inferred from homology"/>
<evidence type="ECO:0000256" key="1">
    <source>
        <dbReference type="ARBA" id="ARBA00006877"/>
    </source>
</evidence>
<keyword evidence="2 6" id="KW-0963">Cytoplasm</keyword>
<evidence type="ECO:0000259" key="8">
    <source>
        <dbReference type="Pfam" id="PF00091"/>
    </source>
</evidence>
<keyword evidence="10" id="KW-0132">Cell division</keyword>
<feature type="domain" description="Tubulin/FtsZ GTPase" evidence="8">
    <location>
        <begin position="5"/>
        <end position="140"/>
    </location>
</feature>
<comment type="function">
    <text evidence="6">Involved in cell shape control.</text>
</comment>